<dbReference type="Pfam" id="PF13489">
    <property type="entry name" value="Methyltransf_23"/>
    <property type="match status" value="1"/>
</dbReference>
<dbReference type="GO" id="GO:0008173">
    <property type="term" value="F:RNA methyltransferase activity"/>
    <property type="evidence" value="ECO:0007669"/>
    <property type="project" value="UniProtKB-ARBA"/>
</dbReference>
<evidence type="ECO:0000256" key="2">
    <source>
        <dbReference type="ARBA" id="ARBA00022603"/>
    </source>
</evidence>
<keyword evidence="3" id="KW-0808">Transferase</keyword>
<dbReference type="PIRSF" id="PIRSF037755">
    <property type="entry name" value="Mettl2_prd"/>
    <property type="match status" value="1"/>
</dbReference>
<proteinExistence type="inferred from homology"/>
<dbReference type="InterPro" id="IPR029063">
    <property type="entry name" value="SAM-dependent_MTases_sf"/>
</dbReference>
<comment type="similarity">
    <text evidence="1">Belongs to the methyltransferase superfamily. METL family.</text>
</comment>
<evidence type="ECO:0000256" key="1">
    <source>
        <dbReference type="ARBA" id="ARBA00009725"/>
    </source>
</evidence>
<dbReference type="SUPFAM" id="SSF53335">
    <property type="entry name" value="S-adenosyl-L-methionine-dependent methyltransferases"/>
    <property type="match status" value="1"/>
</dbReference>
<accession>A0A0N5AWT4</accession>
<evidence type="ECO:0000313" key="5">
    <source>
        <dbReference type="WBParaSite" id="SMUV_0000939601-mRNA-1"/>
    </source>
</evidence>
<dbReference type="PANTHER" id="PTHR22809:SF5">
    <property type="entry name" value="TRNA N(3)-METHYLCYTIDINE METHYLTRANSFERASE METTL6"/>
    <property type="match status" value="1"/>
</dbReference>
<sequence length="246" mass="28460">MSELWASEFRIEKLEKDAGKNWDKFYLRNKDHFFKDRNWSVEDMKLLCSHLNLKEALVYLEAGCGVGNMLFPISLQFNYFRFYGFDLSVRAVTMLQERASSLGISVETCVFDLTNSNCSKPPEWPLANITTLIFVLSSISPANHLQAIQTLKKFVDFGGVVLVRDYGDQDHAMVRFGRGALLSDRFYARQDGTRVFYFKLEELDNIFKNAGFAVRKSEYLHRKTINRKKGLSVDRIFVQGVYEKVN</sequence>
<dbReference type="WBParaSite" id="SMUV_0000939601-mRNA-1">
    <property type="protein sequence ID" value="SMUV_0000939601-mRNA-1"/>
    <property type="gene ID" value="SMUV_0000939601"/>
</dbReference>
<dbReference type="AlphaFoldDB" id="A0A0N5AWT4"/>
<dbReference type="Proteomes" id="UP000046393">
    <property type="component" value="Unplaced"/>
</dbReference>
<keyword evidence="4" id="KW-1185">Reference proteome</keyword>
<dbReference type="InterPro" id="IPR026113">
    <property type="entry name" value="METTL2/6/8-like"/>
</dbReference>
<keyword evidence="2" id="KW-0489">Methyltransferase</keyword>
<dbReference type="STRING" id="451379.A0A0N5AWT4"/>
<name>A0A0N5AWT4_9BILA</name>
<dbReference type="PANTHER" id="PTHR22809">
    <property type="entry name" value="METHYLTRANSFERASE-RELATED"/>
    <property type="match status" value="1"/>
</dbReference>
<dbReference type="Gene3D" id="3.40.50.150">
    <property type="entry name" value="Vaccinia Virus protein VP39"/>
    <property type="match status" value="1"/>
</dbReference>
<protein>
    <submittedName>
        <fullName evidence="5">Methyltransferase-like protein</fullName>
    </submittedName>
</protein>
<dbReference type="GO" id="GO:0032259">
    <property type="term" value="P:methylation"/>
    <property type="evidence" value="ECO:0007669"/>
    <property type="project" value="UniProtKB-KW"/>
</dbReference>
<organism evidence="4 5">
    <name type="scientific">Syphacia muris</name>
    <dbReference type="NCBI Taxonomy" id="451379"/>
    <lineage>
        <taxon>Eukaryota</taxon>
        <taxon>Metazoa</taxon>
        <taxon>Ecdysozoa</taxon>
        <taxon>Nematoda</taxon>
        <taxon>Chromadorea</taxon>
        <taxon>Rhabditida</taxon>
        <taxon>Spirurina</taxon>
        <taxon>Oxyuridomorpha</taxon>
        <taxon>Oxyuroidea</taxon>
        <taxon>Oxyuridae</taxon>
        <taxon>Syphacia</taxon>
    </lineage>
</organism>
<evidence type="ECO:0000256" key="3">
    <source>
        <dbReference type="ARBA" id="ARBA00022679"/>
    </source>
</evidence>
<dbReference type="GO" id="GO:0008757">
    <property type="term" value="F:S-adenosylmethionine-dependent methyltransferase activity"/>
    <property type="evidence" value="ECO:0007669"/>
    <property type="project" value="UniProtKB-ARBA"/>
</dbReference>
<reference evidence="5" key="1">
    <citation type="submission" date="2017-02" db="UniProtKB">
        <authorList>
            <consortium name="WormBaseParasite"/>
        </authorList>
    </citation>
    <scope>IDENTIFICATION</scope>
</reference>
<evidence type="ECO:0000313" key="4">
    <source>
        <dbReference type="Proteomes" id="UP000046393"/>
    </source>
</evidence>